<feature type="compositionally biased region" description="Low complexity" evidence="5">
    <location>
        <begin position="377"/>
        <end position="397"/>
    </location>
</feature>
<feature type="compositionally biased region" description="Basic and acidic residues" evidence="5">
    <location>
        <begin position="244"/>
        <end position="277"/>
    </location>
</feature>
<keyword evidence="3 4" id="KW-0862">Zinc</keyword>
<evidence type="ECO:0000256" key="3">
    <source>
        <dbReference type="ARBA" id="ARBA00022833"/>
    </source>
</evidence>
<feature type="compositionally biased region" description="Pro residues" evidence="5">
    <location>
        <begin position="7"/>
        <end position="17"/>
    </location>
</feature>
<dbReference type="AlphaFoldDB" id="A0AAV9MWN9"/>
<feature type="region of interest" description="Disordered" evidence="5">
    <location>
        <begin position="238"/>
        <end position="277"/>
    </location>
</feature>
<keyword evidence="2 4" id="KW-0863">Zinc-finger</keyword>
<feature type="zinc finger region" description="C3H1-type" evidence="4">
    <location>
        <begin position="435"/>
        <end position="463"/>
    </location>
</feature>
<evidence type="ECO:0000259" key="6">
    <source>
        <dbReference type="PROSITE" id="PS50103"/>
    </source>
</evidence>
<dbReference type="EMBL" id="JAVRRD010000039">
    <property type="protein sequence ID" value="KAK5045120.1"/>
    <property type="molecule type" value="Genomic_DNA"/>
</dbReference>
<dbReference type="Gene3D" id="6.10.250.3220">
    <property type="match status" value="1"/>
</dbReference>
<sequence length="537" mass="58332">MSNQPFTFPPPPPPPPRRTADVNPQQSNAYYNGRSSYRGGGGSNRGHNRGGRGGAFSDHQPTFQRQEQSGSTARPYGNHAPRGNSQMGHAPRGSPYMNPPQKRNHTAAFMQQNKPRSRPTAPPPVPSFNASIAHLLPVKPPATPTPATNPSGPYATKQPNPSAQPKKNLLGLTPAHPDDLSSSEDDEDEEARLIGTLNTMSTCTATPGLSFSYKGQLSSLKTAEEIKAWIAERRQRFPTAAKADAAKKEREEKKRKWEEEKAERWKKMENQRAERKLRYEEEKSARELARQMSAVEKVIQSQNKAKETESKVTPTSKAEALAEKLRKRALKAENALKKAEEALRIAREKALKSEGGDLPADSTIEAASSVMIDPDETSSSGSSDSDSDASGSTSSSDDGTDSDSDASAAPETISTKDPSLANLPPLPSAQRAQTAKKLRPCGNFMRFKRCRYGSGCRYSHDLKGQAGQEGDGMQGSSKDQKGKKSAAPDARSGTARRKGLYQVMVQKEEEEARRKVVMAILRLGEQGLLDDPSLAGT</sequence>
<feature type="region of interest" description="Disordered" evidence="5">
    <location>
        <begin position="350"/>
        <end position="438"/>
    </location>
</feature>
<dbReference type="RefSeq" id="XP_064700756.1">
    <property type="nucleotide sequence ID" value="XM_064852993.1"/>
</dbReference>
<dbReference type="Pfam" id="PF10453">
    <property type="entry name" value="NUFIP1"/>
    <property type="match status" value="1"/>
</dbReference>
<protein>
    <recommendedName>
        <fullName evidence="6">C3H1-type domain-containing protein</fullName>
    </recommendedName>
</protein>
<dbReference type="PROSITE" id="PS50103">
    <property type="entry name" value="ZF_C3H1"/>
    <property type="match status" value="1"/>
</dbReference>
<dbReference type="InterPro" id="IPR036855">
    <property type="entry name" value="Znf_CCCH_sf"/>
</dbReference>
<proteinExistence type="predicted"/>
<reference evidence="7 8" key="1">
    <citation type="submission" date="2023-08" db="EMBL/GenBank/DDBJ databases">
        <title>Black Yeasts Isolated from many extreme environments.</title>
        <authorList>
            <person name="Coleine C."/>
            <person name="Stajich J.E."/>
            <person name="Selbmann L."/>
        </authorList>
    </citation>
    <scope>NUCLEOTIDE SEQUENCE [LARGE SCALE GENOMIC DNA]</scope>
    <source>
        <strain evidence="7 8">CCFEE 5792</strain>
    </source>
</reference>
<evidence type="ECO:0000313" key="8">
    <source>
        <dbReference type="Proteomes" id="UP001358417"/>
    </source>
</evidence>
<feature type="domain" description="C3H1-type" evidence="6">
    <location>
        <begin position="435"/>
        <end position="463"/>
    </location>
</feature>
<feature type="compositionally biased region" description="Polar residues" evidence="5">
    <location>
        <begin position="59"/>
        <end position="72"/>
    </location>
</feature>
<evidence type="ECO:0000256" key="1">
    <source>
        <dbReference type="ARBA" id="ARBA00022723"/>
    </source>
</evidence>
<evidence type="ECO:0000256" key="4">
    <source>
        <dbReference type="PROSITE-ProRule" id="PRU00723"/>
    </source>
</evidence>
<organism evidence="7 8">
    <name type="scientific">Exophiala bonariae</name>
    <dbReference type="NCBI Taxonomy" id="1690606"/>
    <lineage>
        <taxon>Eukaryota</taxon>
        <taxon>Fungi</taxon>
        <taxon>Dikarya</taxon>
        <taxon>Ascomycota</taxon>
        <taxon>Pezizomycotina</taxon>
        <taxon>Eurotiomycetes</taxon>
        <taxon>Chaetothyriomycetidae</taxon>
        <taxon>Chaetothyriales</taxon>
        <taxon>Herpotrichiellaceae</taxon>
        <taxon>Exophiala</taxon>
    </lineage>
</organism>
<name>A0AAV9MWN9_9EURO</name>
<feature type="compositionally biased region" description="Acidic residues" evidence="5">
    <location>
        <begin position="181"/>
        <end position="190"/>
    </location>
</feature>
<dbReference type="GeneID" id="89977612"/>
<gene>
    <name evidence="7" type="ORF">LTR84_009453</name>
</gene>
<keyword evidence="1 4" id="KW-0479">Metal-binding</keyword>
<dbReference type="GO" id="GO:0008270">
    <property type="term" value="F:zinc ion binding"/>
    <property type="evidence" value="ECO:0007669"/>
    <property type="project" value="UniProtKB-KW"/>
</dbReference>
<dbReference type="Pfam" id="PF00642">
    <property type="entry name" value="zf-CCCH"/>
    <property type="match status" value="1"/>
</dbReference>
<comment type="caution">
    <text evidence="7">The sequence shown here is derived from an EMBL/GenBank/DDBJ whole genome shotgun (WGS) entry which is preliminary data.</text>
</comment>
<evidence type="ECO:0000256" key="5">
    <source>
        <dbReference type="SAM" id="MobiDB-lite"/>
    </source>
</evidence>
<dbReference type="SUPFAM" id="SSF90229">
    <property type="entry name" value="CCCH zinc finger"/>
    <property type="match status" value="1"/>
</dbReference>
<accession>A0AAV9MWN9</accession>
<dbReference type="Proteomes" id="UP001358417">
    <property type="component" value="Unassembled WGS sequence"/>
</dbReference>
<evidence type="ECO:0000313" key="7">
    <source>
        <dbReference type="EMBL" id="KAK5045120.1"/>
    </source>
</evidence>
<feature type="region of interest" description="Disordered" evidence="5">
    <location>
        <begin position="299"/>
        <end position="319"/>
    </location>
</feature>
<feature type="region of interest" description="Disordered" evidence="5">
    <location>
        <begin position="1"/>
        <end position="192"/>
    </location>
</feature>
<dbReference type="InterPro" id="IPR019496">
    <property type="entry name" value="NUFIP1_cons_dom"/>
</dbReference>
<evidence type="ECO:0000256" key="2">
    <source>
        <dbReference type="ARBA" id="ARBA00022771"/>
    </source>
</evidence>
<dbReference type="InterPro" id="IPR000571">
    <property type="entry name" value="Znf_CCCH"/>
</dbReference>
<keyword evidence="8" id="KW-1185">Reference proteome</keyword>
<feature type="region of interest" description="Disordered" evidence="5">
    <location>
        <begin position="458"/>
        <end position="502"/>
    </location>
</feature>